<reference evidence="1 2" key="1">
    <citation type="submission" date="2018-06" db="EMBL/GenBank/DDBJ databases">
        <authorList>
            <person name="Askins J.L."/>
            <person name="Jones G.C."/>
            <person name="Pennington B.T."/>
            <person name="David R."/>
            <person name="Bowman H."/>
            <person name="Brownlee C.M."/>
            <person name="Davis H.K."/>
            <person name="Edmondson E.M."/>
            <person name="Edwards S.L."/>
            <person name="Gills J.R."/>
            <person name="Haberman K.L."/>
            <person name="Jacobs K.R."/>
            <person name="Livingston L.W."/>
            <person name="Masengale M.E."/>
            <person name="Morrison C.M."/>
            <person name="Mullins A.M."/>
            <person name="Pate M.D."/>
            <person name="Pickard K.N."/>
            <person name="Rainwater D.R."/>
            <person name="Studdard A.C."/>
            <person name="Walker A.L."/>
            <person name="Wooten L.C."/>
            <person name="Plymale R.C."/>
            <person name="Reyna N.S."/>
            <person name="Garlena R.A."/>
            <person name="Russell D.A."/>
            <person name="Pope W.H."/>
            <person name="Jacobs-Sera D."/>
            <person name="Hendrix R.W."/>
            <person name="Hatfull G.F."/>
        </authorList>
    </citation>
    <scope>NUCLEOTIDE SEQUENCE [LARGE SCALE GENOMIC DNA]</scope>
</reference>
<evidence type="ECO:0000313" key="2">
    <source>
        <dbReference type="Proteomes" id="UP000259635"/>
    </source>
</evidence>
<evidence type="ECO:0000313" key="1">
    <source>
        <dbReference type="EMBL" id="AXH45135.1"/>
    </source>
</evidence>
<protein>
    <submittedName>
        <fullName evidence="1">Uncharacterized protein</fullName>
    </submittedName>
</protein>
<organism evidence="1 2">
    <name type="scientific">Gordonia phage SketchMex</name>
    <dbReference type="NCBI Taxonomy" id="2250418"/>
    <lineage>
        <taxon>Viruses</taxon>
        <taxon>Duplodnaviria</taxon>
        <taxon>Heunggongvirae</taxon>
        <taxon>Uroviricota</taxon>
        <taxon>Caudoviricetes</taxon>
        <taxon>Emalynvirus</taxon>
        <taxon>Emalynvirus troje</taxon>
    </lineage>
</organism>
<sequence>MNELTNAIATTHHDFIAALALDDGDVALNCAFSSIEDLFAETADVTPELSIDYALLFTTAIVAADSVYANY</sequence>
<dbReference type="Proteomes" id="UP000259635">
    <property type="component" value="Segment"/>
</dbReference>
<name>A0A345KQ33_9CAUD</name>
<accession>A0A345KQ33</accession>
<dbReference type="EMBL" id="MH450132">
    <property type="protein sequence ID" value="AXH45135.1"/>
    <property type="molecule type" value="Genomic_DNA"/>
</dbReference>
<gene>
    <name evidence="1" type="primary">35</name>
    <name evidence="1" type="ORF">SEA_SKETCHMEX_35</name>
</gene>
<proteinExistence type="predicted"/>